<evidence type="ECO:0000313" key="2">
    <source>
        <dbReference type="EMBL" id="KAK0393951.1"/>
    </source>
</evidence>
<evidence type="ECO:0000256" key="1">
    <source>
        <dbReference type="SAM" id="SignalP"/>
    </source>
</evidence>
<keyword evidence="3" id="KW-1185">Reference proteome</keyword>
<name>A0AA39GUY7_9BILA</name>
<organism evidence="2 3">
    <name type="scientific">Steinernema hermaphroditum</name>
    <dbReference type="NCBI Taxonomy" id="289476"/>
    <lineage>
        <taxon>Eukaryota</taxon>
        <taxon>Metazoa</taxon>
        <taxon>Ecdysozoa</taxon>
        <taxon>Nematoda</taxon>
        <taxon>Chromadorea</taxon>
        <taxon>Rhabditida</taxon>
        <taxon>Tylenchina</taxon>
        <taxon>Panagrolaimomorpha</taxon>
        <taxon>Strongyloidoidea</taxon>
        <taxon>Steinernematidae</taxon>
        <taxon>Steinernema</taxon>
    </lineage>
</organism>
<evidence type="ECO:0000313" key="3">
    <source>
        <dbReference type="Proteomes" id="UP001175271"/>
    </source>
</evidence>
<feature type="signal peptide" evidence="1">
    <location>
        <begin position="1"/>
        <end position="19"/>
    </location>
</feature>
<accession>A0AA39GUY7</accession>
<keyword evidence="1" id="KW-0732">Signal</keyword>
<dbReference type="Proteomes" id="UP001175271">
    <property type="component" value="Unassembled WGS sequence"/>
</dbReference>
<comment type="caution">
    <text evidence="2">The sequence shown here is derived from an EMBL/GenBank/DDBJ whole genome shotgun (WGS) entry which is preliminary data.</text>
</comment>
<protein>
    <recommendedName>
        <fullName evidence="4">Domain of unknown function DB domain-containing protein</fullName>
    </recommendedName>
</protein>
<dbReference type="AlphaFoldDB" id="A0AA39GUY7"/>
<proteinExistence type="predicted"/>
<evidence type="ECO:0008006" key="4">
    <source>
        <dbReference type="Google" id="ProtNLM"/>
    </source>
</evidence>
<reference evidence="2" key="1">
    <citation type="submission" date="2023-06" db="EMBL/GenBank/DDBJ databases">
        <title>Genomic analysis of the entomopathogenic nematode Steinernema hermaphroditum.</title>
        <authorList>
            <person name="Schwarz E.M."/>
            <person name="Heppert J.K."/>
            <person name="Baniya A."/>
            <person name="Schwartz H.T."/>
            <person name="Tan C.-H."/>
            <person name="Antoshechkin I."/>
            <person name="Sternberg P.W."/>
            <person name="Goodrich-Blair H."/>
            <person name="Dillman A.R."/>
        </authorList>
    </citation>
    <scope>NUCLEOTIDE SEQUENCE</scope>
    <source>
        <strain evidence="2">PS9179</strain>
        <tissue evidence="2">Whole animal</tissue>
    </source>
</reference>
<dbReference type="EMBL" id="JAUCMV010000005">
    <property type="protein sequence ID" value="KAK0393951.1"/>
    <property type="molecule type" value="Genomic_DNA"/>
</dbReference>
<feature type="chain" id="PRO_5041365795" description="Domain of unknown function DB domain-containing protein" evidence="1">
    <location>
        <begin position="20"/>
        <end position="130"/>
    </location>
</feature>
<sequence length="130" mass="14750">MYSVLLLLLAVLFSPQVFSVEPSHDSKCIERIMVDICDNKTRAIALEAFCTRSGYFYACFAESSYTSPNLQLELLAADMCCGKTCDPQQLYDEVCCPADDRQCNYSCYANAHLLEGRTYTFPSNRDRYCN</sequence>
<gene>
    <name evidence="2" type="ORF">QR680_000487</name>
</gene>